<evidence type="ECO:0000256" key="1">
    <source>
        <dbReference type="ARBA" id="ARBA00004429"/>
    </source>
</evidence>
<evidence type="ECO:0000256" key="7">
    <source>
        <dbReference type="ARBA" id="ARBA00023136"/>
    </source>
</evidence>
<name>A0A3S9P093_9BACT</name>
<reference evidence="11 12" key="1">
    <citation type="submission" date="2018-12" db="EMBL/GenBank/DDBJ databases">
        <title>Flammeovirga pectinis sp. nov., isolated from the gut of the Korean scallop, Patinopecten yessoensis.</title>
        <authorList>
            <person name="Bae J.-W."/>
            <person name="Jeong Y.-S."/>
            <person name="Kang W."/>
        </authorList>
    </citation>
    <scope>NUCLEOTIDE SEQUENCE [LARGE SCALE GENOMIC DNA]</scope>
    <source>
        <strain evidence="11 12">L12M1</strain>
    </source>
</reference>
<feature type="transmembrane region" description="Helical" evidence="9">
    <location>
        <begin position="21"/>
        <end position="40"/>
    </location>
</feature>
<feature type="transmembrane region" description="Helical" evidence="9">
    <location>
        <begin position="134"/>
        <end position="152"/>
    </location>
</feature>
<keyword evidence="12" id="KW-1185">Reference proteome</keyword>
<dbReference type="AlphaFoldDB" id="A0A3S9P093"/>
<dbReference type="OrthoDB" id="9795655at2"/>
<dbReference type="Proteomes" id="UP000267268">
    <property type="component" value="Chromosome 1"/>
</dbReference>
<keyword evidence="5 9" id="KW-0812">Transmembrane</keyword>
<evidence type="ECO:0000256" key="6">
    <source>
        <dbReference type="ARBA" id="ARBA00022989"/>
    </source>
</evidence>
<dbReference type="InterPro" id="IPR055348">
    <property type="entry name" value="DctQ"/>
</dbReference>
<keyword evidence="4" id="KW-0997">Cell inner membrane</keyword>
<dbReference type="EMBL" id="CP034562">
    <property type="protein sequence ID" value="AZQ61604.1"/>
    <property type="molecule type" value="Genomic_DNA"/>
</dbReference>
<keyword evidence="6 9" id="KW-1133">Transmembrane helix</keyword>
<feature type="transmembrane region" description="Helical" evidence="9">
    <location>
        <begin position="90"/>
        <end position="114"/>
    </location>
</feature>
<protein>
    <submittedName>
        <fullName evidence="11">TRAP transporter small permease subunit</fullName>
    </submittedName>
</protein>
<feature type="domain" description="Tripartite ATP-independent periplasmic transporters DctQ component" evidence="10">
    <location>
        <begin position="26"/>
        <end position="157"/>
    </location>
</feature>
<evidence type="ECO:0000256" key="2">
    <source>
        <dbReference type="ARBA" id="ARBA00022448"/>
    </source>
</evidence>
<evidence type="ECO:0000313" key="11">
    <source>
        <dbReference type="EMBL" id="AZQ61604.1"/>
    </source>
</evidence>
<evidence type="ECO:0000256" key="3">
    <source>
        <dbReference type="ARBA" id="ARBA00022475"/>
    </source>
</evidence>
<evidence type="ECO:0000256" key="4">
    <source>
        <dbReference type="ARBA" id="ARBA00022519"/>
    </source>
</evidence>
<dbReference type="Pfam" id="PF04290">
    <property type="entry name" value="DctQ"/>
    <property type="match status" value="1"/>
</dbReference>
<organism evidence="11 12">
    <name type="scientific">Flammeovirga pectinis</name>
    <dbReference type="NCBI Taxonomy" id="2494373"/>
    <lineage>
        <taxon>Bacteria</taxon>
        <taxon>Pseudomonadati</taxon>
        <taxon>Bacteroidota</taxon>
        <taxon>Cytophagia</taxon>
        <taxon>Cytophagales</taxon>
        <taxon>Flammeovirgaceae</taxon>
        <taxon>Flammeovirga</taxon>
    </lineage>
</organism>
<dbReference type="KEGG" id="fll:EI427_04970"/>
<sequence>MILSYKSINLLNKKIGHFVSYFSILLIIIVCFDVFSRYVFNYTTAAIAELEWHLFACIFLLNAGNTLRLDKHVRVDALYSNFSPKVKSAINILGFFIFLLPFCCIIIDASLPYVKNSFIIMETSTDPGGLPFRFLIKACIPISIFLLFLQGLSNCIENTLSLFNSTEKN</sequence>
<gene>
    <name evidence="11" type="ORF">EI427_04970</name>
</gene>
<evidence type="ECO:0000256" key="9">
    <source>
        <dbReference type="SAM" id="Phobius"/>
    </source>
</evidence>
<comment type="similarity">
    <text evidence="8">Belongs to the TRAP transporter small permease family.</text>
</comment>
<proteinExistence type="inferred from homology"/>
<dbReference type="PANTHER" id="PTHR35011">
    <property type="entry name" value="2,3-DIKETO-L-GULONATE TRAP TRANSPORTER SMALL PERMEASE PROTEIN YIAM"/>
    <property type="match status" value="1"/>
</dbReference>
<comment type="subcellular location">
    <subcellularLocation>
        <location evidence="1">Cell inner membrane</location>
        <topology evidence="1">Multi-pass membrane protein</topology>
    </subcellularLocation>
</comment>
<keyword evidence="7 9" id="KW-0472">Membrane</keyword>
<dbReference type="RefSeq" id="WP_126612256.1">
    <property type="nucleotide sequence ID" value="NZ_CP034562.1"/>
</dbReference>
<keyword evidence="2" id="KW-0813">Transport</keyword>
<evidence type="ECO:0000256" key="5">
    <source>
        <dbReference type="ARBA" id="ARBA00022692"/>
    </source>
</evidence>
<accession>A0A3S9P093</accession>
<evidence type="ECO:0000256" key="8">
    <source>
        <dbReference type="ARBA" id="ARBA00038436"/>
    </source>
</evidence>
<evidence type="ECO:0000313" key="12">
    <source>
        <dbReference type="Proteomes" id="UP000267268"/>
    </source>
</evidence>
<evidence type="ECO:0000259" key="10">
    <source>
        <dbReference type="Pfam" id="PF04290"/>
    </source>
</evidence>
<dbReference type="PANTHER" id="PTHR35011:SF4">
    <property type="entry name" value="SLL1102 PROTEIN"/>
    <property type="match status" value="1"/>
</dbReference>
<dbReference type="InterPro" id="IPR007387">
    <property type="entry name" value="TRAP_DctQ"/>
</dbReference>
<dbReference type="GO" id="GO:0005886">
    <property type="term" value="C:plasma membrane"/>
    <property type="evidence" value="ECO:0007669"/>
    <property type="project" value="UniProtKB-SubCell"/>
</dbReference>
<keyword evidence="3" id="KW-1003">Cell membrane</keyword>